<comment type="pathway">
    <text evidence="2 7">Protein biosynthesis; polypeptide chain elongation.</text>
</comment>
<dbReference type="InterPro" id="IPR014722">
    <property type="entry name" value="Rib_uL2_dom2"/>
</dbReference>
<dbReference type="GO" id="GO:0043043">
    <property type="term" value="P:peptide biosynthetic process"/>
    <property type="evidence" value="ECO:0007669"/>
    <property type="project" value="InterPro"/>
</dbReference>
<keyword evidence="4 7" id="KW-0963">Cytoplasm</keyword>
<dbReference type="NCBIfam" id="NF001810">
    <property type="entry name" value="PRK00529.1"/>
    <property type="match status" value="1"/>
</dbReference>
<keyword evidence="5 7" id="KW-0251">Elongation factor</keyword>
<evidence type="ECO:0000256" key="7">
    <source>
        <dbReference type="HAMAP-Rule" id="MF_00141"/>
    </source>
</evidence>
<evidence type="ECO:0000256" key="8">
    <source>
        <dbReference type="NCBIfam" id="TIGR00038"/>
    </source>
</evidence>
<dbReference type="InterPro" id="IPR012340">
    <property type="entry name" value="NA-bd_OB-fold"/>
</dbReference>
<dbReference type="InterPro" id="IPR013852">
    <property type="entry name" value="Transl_elong_P/YeiP_CS"/>
</dbReference>
<dbReference type="Pfam" id="PF09285">
    <property type="entry name" value="Elong-fact-P_C"/>
    <property type="match status" value="1"/>
</dbReference>
<dbReference type="SUPFAM" id="SSF50249">
    <property type="entry name" value="Nucleic acid-binding proteins"/>
    <property type="match status" value="2"/>
</dbReference>
<dbReference type="InterPro" id="IPR011768">
    <property type="entry name" value="Transl_elongation_fac_P"/>
</dbReference>
<keyword evidence="6 7" id="KW-0648">Protein biosynthesis</keyword>
<dbReference type="PIRSF" id="PIRSF005901">
    <property type="entry name" value="EF-P"/>
    <property type="match status" value="1"/>
</dbReference>
<evidence type="ECO:0000256" key="5">
    <source>
        <dbReference type="ARBA" id="ARBA00022768"/>
    </source>
</evidence>
<dbReference type="PANTHER" id="PTHR30053">
    <property type="entry name" value="ELONGATION FACTOR P"/>
    <property type="match status" value="1"/>
</dbReference>
<dbReference type="InterPro" id="IPR020599">
    <property type="entry name" value="Transl_elong_fac_P/YeiP"/>
</dbReference>
<sequence length="188" mass="21204">MANIAVQELRAGTTFVLDGQPFMVQKYEHIKMGRGSATIRVRVKNLLTGTILDKSFINSAKVEEIDTIRRPMQYLYQDGKDFVFMDPKTYEQVTLPGDVVGESAPYLTEEVQVIVLFWDQRPLWIELPPKMQFTVSQTDPGVKGNSVSNMFKQAVLENGLNVKVPLFIKEGDGVVVDTRDGSYVERAK</sequence>
<dbReference type="FunFam" id="2.40.50.140:FF:000009">
    <property type="entry name" value="Elongation factor P"/>
    <property type="match status" value="1"/>
</dbReference>
<dbReference type="InterPro" id="IPR008991">
    <property type="entry name" value="Translation_prot_SH3-like_sf"/>
</dbReference>
<dbReference type="NCBIfam" id="TIGR00038">
    <property type="entry name" value="efp"/>
    <property type="match status" value="1"/>
</dbReference>
<feature type="domain" description="Elongation factor P C-terminal" evidence="10">
    <location>
        <begin position="131"/>
        <end position="186"/>
    </location>
</feature>
<dbReference type="HAMAP" id="MF_00141">
    <property type="entry name" value="EF_P"/>
    <property type="match status" value="1"/>
</dbReference>
<dbReference type="GO" id="GO:0003746">
    <property type="term" value="F:translation elongation factor activity"/>
    <property type="evidence" value="ECO:0007669"/>
    <property type="project" value="UniProtKB-UniRule"/>
</dbReference>
<dbReference type="CDD" id="cd05794">
    <property type="entry name" value="S1_EF-P_repeat_2"/>
    <property type="match status" value="1"/>
</dbReference>
<proteinExistence type="inferred from homology"/>
<dbReference type="PROSITE" id="PS01275">
    <property type="entry name" value="EFP"/>
    <property type="match status" value="1"/>
</dbReference>
<comment type="similarity">
    <text evidence="3 7 9">Belongs to the elongation factor P family.</text>
</comment>
<dbReference type="UniPathway" id="UPA00345"/>
<evidence type="ECO:0000256" key="4">
    <source>
        <dbReference type="ARBA" id="ARBA00022490"/>
    </source>
</evidence>
<evidence type="ECO:0000256" key="6">
    <source>
        <dbReference type="ARBA" id="ARBA00022917"/>
    </source>
</evidence>
<evidence type="ECO:0000313" key="13">
    <source>
        <dbReference type="Proteomes" id="UP000178579"/>
    </source>
</evidence>
<comment type="function">
    <text evidence="7">Involved in peptide bond synthesis. Stimulates efficient translation and peptide-bond synthesis on native or reconstituted 70S ribosomes in vitro. Probably functions indirectly by altering the affinity of the ribosome for aminoacyl-tRNA, thus increasing their reactivity as acceptors for peptidyl transferase.</text>
</comment>
<dbReference type="GO" id="GO:0005829">
    <property type="term" value="C:cytosol"/>
    <property type="evidence" value="ECO:0007669"/>
    <property type="project" value="UniProtKB-ARBA"/>
</dbReference>
<dbReference type="AlphaFoldDB" id="A0A1F5A1S4"/>
<evidence type="ECO:0000259" key="11">
    <source>
        <dbReference type="SMART" id="SM01185"/>
    </source>
</evidence>
<evidence type="ECO:0000313" key="12">
    <source>
        <dbReference type="EMBL" id="OGD12298.1"/>
    </source>
</evidence>
<dbReference type="InterPro" id="IPR001059">
    <property type="entry name" value="Transl_elong_P/YeiP_cen"/>
</dbReference>
<gene>
    <name evidence="7" type="primary">efp</name>
    <name evidence="12" type="ORF">A2576_01610</name>
</gene>
<comment type="subcellular location">
    <subcellularLocation>
        <location evidence="1 7">Cytoplasm</location>
    </subcellularLocation>
</comment>
<dbReference type="Pfam" id="PF08207">
    <property type="entry name" value="EFP_N"/>
    <property type="match status" value="1"/>
</dbReference>
<evidence type="ECO:0000256" key="9">
    <source>
        <dbReference type="RuleBase" id="RU004389"/>
    </source>
</evidence>
<dbReference type="Gene3D" id="2.30.30.30">
    <property type="match status" value="1"/>
</dbReference>
<dbReference type="PANTHER" id="PTHR30053:SF14">
    <property type="entry name" value="TRANSLATION ELONGATION FACTOR KOW-LIKE DOMAIN-CONTAINING PROTEIN"/>
    <property type="match status" value="1"/>
</dbReference>
<dbReference type="CDD" id="cd04470">
    <property type="entry name" value="S1_EF-P_repeat_1"/>
    <property type="match status" value="1"/>
</dbReference>
<dbReference type="EMBL" id="MEXV01000022">
    <property type="protein sequence ID" value="OGD12298.1"/>
    <property type="molecule type" value="Genomic_DNA"/>
</dbReference>
<evidence type="ECO:0000256" key="1">
    <source>
        <dbReference type="ARBA" id="ARBA00004496"/>
    </source>
</evidence>
<dbReference type="InterPro" id="IPR015365">
    <property type="entry name" value="Elong-fact-P_C"/>
</dbReference>
<evidence type="ECO:0000259" key="10">
    <source>
        <dbReference type="SMART" id="SM00841"/>
    </source>
</evidence>
<protein>
    <recommendedName>
        <fullName evidence="7 8">Elongation factor P</fullName>
        <shortName evidence="7">EF-P</shortName>
    </recommendedName>
</protein>
<reference evidence="12 13" key="1">
    <citation type="journal article" date="2016" name="Nat. Commun.">
        <title>Thousands of microbial genomes shed light on interconnected biogeochemical processes in an aquifer system.</title>
        <authorList>
            <person name="Anantharaman K."/>
            <person name="Brown C.T."/>
            <person name="Hug L.A."/>
            <person name="Sharon I."/>
            <person name="Castelle C.J."/>
            <person name="Probst A.J."/>
            <person name="Thomas B.C."/>
            <person name="Singh A."/>
            <person name="Wilkins M.J."/>
            <person name="Karaoz U."/>
            <person name="Brodie E.L."/>
            <person name="Williams K.H."/>
            <person name="Hubbard S.S."/>
            <person name="Banfield J.F."/>
        </authorList>
    </citation>
    <scope>NUCLEOTIDE SEQUENCE [LARGE SCALE GENOMIC DNA]</scope>
</reference>
<comment type="caution">
    <text evidence="12">The sequence shown here is derived from an EMBL/GenBank/DDBJ whole genome shotgun (WGS) entry which is preliminary data.</text>
</comment>
<dbReference type="FunFam" id="2.30.30.30:FF:000003">
    <property type="entry name" value="Elongation factor P"/>
    <property type="match status" value="1"/>
</dbReference>
<evidence type="ECO:0000256" key="2">
    <source>
        <dbReference type="ARBA" id="ARBA00004815"/>
    </source>
</evidence>
<name>A0A1F5A1S4_9BACT</name>
<organism evidence="12 13">
    <name type="scientific">Candidatus Amesbacteria bacterium RIFOXYD1_FULL_47_9</name>
    <dbReference type="NCBI Taxonomy" id="1797267"/>
    <lineage>
        <taxon>Bacteria</taxon>
        <taxon>Candidatus Amesiibacteriota</taxon>
    </lineage>
</organism>
<dbReference type="Gene3D" id="2.40.50.140">
    <property type="entry name" value="Nucleic acid-binding proteins"/>
    <property type="match status" value="2"/>
</dbReference>
<accession>A0A1F5A1S4</accession>
<feature type="domain" description="Translation elongation factor P/YeiP central" evidence="11">
    <location>
        <begin position="69"/>
        <end position="123"/>
    </location>
</feature>
<evidence type="ECO:0000256" key="3">
    <source>
        <dbReference type="ARBA" id="ARBA00009479"/>
    </source>
</evidence>
<dbReference type="Proteomes" id="UP000178579">
    <property type="component" value="Unassembled WGS sequence"/>
</dbReference>
<dbReference type="SUPFAM" id="SSF50104">
    <property type="entry name" value="Translation proteins SH3-like domain"/>
    <property type="match status" value="1"/>
</dbReference>
<dbReference type="Pfam" id="PF01132">
    <property type="entry name" value="EFP"/>
    <property type="match status" value="1"/>
</dbReference>
<dbReference type="SMART" id="SM00841">
    <property type="entry name" value="Elong-fact-P_C"/>
    <property type="match status" value="1"/>
</dbReference>
<dbReference type="FunFam" id="2.40.50.140:FF:000004">
    <property type="entry name" value="Elongation factor P"/>
    <property type="match status" value="1"/>
</dbReference>
<dbReference type="SMART" id="SM01185">
    <property type="entry name" value="EFP"/>
    <property type="match status" value="1"/>
</dbReference>
<dbReference type="InterPro" id="IPR013185">
    <property type="entry name" value="Transl_elong_KOW-like"/>
</dbReference>